<dbReference type="InterPro" id="IPR050173">
    <property type="entry name" value="ABC_transporter_C-like"/>
</dbReference>
<dbReference type="InterPro" id="IPR036640">
    <property type="entry name" value="ABC1_TM_sf"/>
</dbReference>
<evidence type="ECO:0000256" key="3">
    <source>
        <dbReference type="ARBA" id="ARBA00022737"/>
    </source>
</evidence>
<dbReference type="EMBL" id="JANBQF010000147">
    <property type="protein sequence ID" value="KAJ2004570.1"/>
    <property type="molecule type" value="Genomic_DNA"/>
</dbReference>
<dbReference type="PANTHER" id="PTHR24223:SF443">
    <property type="entry name" value="MULTIDRUG-RESISTANCE LIKE PROTEIN 1, ISOFORM I"/>
    <property type="match status" value="1"/>
</dbReference>
<feature type="transmembrane region" description="Helical" evidence="8">
    <location>
        <begin position="139"/>
        <end position="157"/>
    </location>
</feature>
<comment type="subcellular location">
    <subcellularLocation>
        <location evidence="1">Endomembrane system</location>
        <topology evidence="1">Multi-pass membrane protein</topology>
    </subcellularLocation>
</comment>
<dbReference type="AlphaFoldDB" id="A0A9W8EFM4"/>
<name>A0A9W8EFM4_9FUNG</name>
<dbReference type="PANTHER" id="PTHR24223">
    <property type="entry name" value="ATP-BINDING CASSETTE SUB-FAMILY C"/>
    <property type="match status" value="1"/>
</dbReference>
<dbReference type="OrthoDB" id="6500128at2759"/>
<protein>
    <recommendedName>
        <fullName evidence="9">ABC transporter domain-containing protein</fullName>
    </recommendedName>
</protein>
<evidence type="ECO:0000256" key="1">
    <source>
        <dbReference type="ARBA" id="ARBA00004127"/>
    </source>
</evidence>
<dbReference type="GO" id="GO:0042626">
    <property type="term" value="F:ATPase-coupled transmembrane transporter activity"/>
    <property type="evidence" value="ECO:0007669"/>
    <property type="project" value="TreeGrafter"/>
</dbReference>
<dbReference type="GO" id="GO:0016887">
    <property type="term" value="F:ATP hydrolysis activity"/>
    <property type="evidence" value="ECO:0007669"/>
    <property type="project" value="InterPro"/>
</dbReference>
<dbReference type="GO" id="GO:0012505">
    <property type="term" value="C:endomembrane system"/>
    <property type="evidence" value="ECO:0007669"/>
    <property type="project" value="UniProtKB-SubCell"/>
</dbReference>
<reference evidence="10" key="1">
    <citation type="submission" date="2022-07" db="EMBL/GenBank/DDBJ databases">
        <title>Phylogenomic reconstructions and comparative analyses of Kickxellomycotina fungi.</title>
        <authorList>
            <person name="Reynolds N.K."/>
            <person name="Stajich J.E."/>
            <person name="Barry K."/>
            <person name="Grigoriev I.V."/>
            <person name="Crous P."/>
            <person name="Smith M.E."/>
        </authorList>
    </citation>
    <scope>NUCLEOTIDE SEQUENCE</scope>
    <source>
        <strain evidence="10">IMI 214461</strain>
    </source>
</reference>
<keyword evidence="4" id="KW-0547">Nucleotide-binding</keyword>
<feature type="domain" description="ABC transporter" evidence="9">
    <location>
        <begin position="260"/>
        <end position="375"/>
    </location>
</feature>
<gene>
    <name evidence="10" type="ORF">H4R26_002443</name>
</gene>
<dbReference type="InterPro" id="IPR003439">
    <property type="entry name" value="ABC_transporter-like_ATP-bd"/>
</dbReference>
<evidence type="ECO:0000256" key="4">
    <source>
        <dbReference type="ARBA" id="ARBA00022741"/>
    </source>
</evidence>
<feature type="non-terminal residue" evidence="10">
    <location>
        <position position="1"/>
    </location>
</feature>
<organism evidence="10 11">
    <name type="scientific">Coemansia thaxteri</name>
    <dbReference type="NCBI Taxonomy" id="2663907"/>
    <lineage>
        <taxon>Eukaryota</taxon>
        <taxon>Fungi</taxon>
        <taxon>Fungi incertae sedis</taxon>
        <taxon>Zoopagomycota</taxon>
        <taxon>Kickxellomycotina</taxon>
        <taxon>Kickxellomycetes</taxon>
        <taxon>Kickxellales</taxon>
        <taxon>Kickxellaceae</taxon>
        <taxon>Coemansia</taxon>
    </lineage>
</organism>
<keyword evidence="6 8" id="KW-1133">Transmembrane helix</keyword>
<dbReference type="SUPFAM" id="SSF90123">
    <property type="entry name" value="ABC transporter transmembrane region"/>
    <property type="match status" value="1"/>
</dbReference>
<accession>A0A9W8EFM4</accession>
<keyword evidence="2 8" id="KW-0812">Transmembrane</keyword>
<sequence length="375" mass="41133">RIRSLVVTKSIEMYLTKNCNGLSPQIITKLNSSSWRLKMGFSGVFDIVVSSISELFNIYIVVSKLGWGSVVPILVTLAYIALSKKLDAHVLMLRNNFKIAYPPKFQQMFSSICQHMKTIKLYAWESVFIHNKGYGSADFVAPTLVWLAQFIMLALNSSLSEIAASLAIISQLRPGSSLSYIEVTIILASMGSLITFTRSLGAITLSLNYIAETEAAIAQIVESQNVDYITQKPVTNDVAVAMSDCEFSWGKDKFALCLSSLSIKKGEFVTIKGRVGCGKSSLVSAICGEMPLTSGEACVFGRIGYVSQKPWIMNATFRENILLDDEFDEKRYNEIIKACALAEDLEQLPAGDMSEIGHSGINLSGGQKVRLALAR</sequence>
<proteinExistence type="predicted"/>
<dbReference type="Gene3D" id="3.40.50.300">
    <property type="entry name" value="P-loop containing nucleotide triphosphate hydrolases"/>
    <property type="match status" value="1"/>
</dbReference>
<keyword evidence="5" id="KW-0067">ATP-binding</keyword>
<dbReference type="Proteomes" id="UP001150907">
    <property type="component" value="Unassembled WGS sequence"/>
</dbReference>
<evidence type="ECO:0000256" key="5">
    <source>
        <dbReference type="ARBA" id="ARBA00022840"/>
    </source>
</evidence>
<keyword evidence="7 8" id="KW-0472">Membrane</keyword>
<evidence type="ECO:0000256" key="7">
    <source>
        <dbReference type="ARBA" id="ARBA00023136"/>
    </source>
</evidence>
<dbReference type="GO" id="GO:0005524">
    <property type="term" value="F:ATP binding"/>
    <property type="evidence" value="ECO:0007669"/>
    <property type="project" value="UniProtKB-KW"/>
</dbReference>
<keyword evidence="11" id="KW-1185">Reference proteome</keyword>
<dbReference type="Pfam" id="PF00005">
    <property type="entry name" value="ABC_tran"/>
    <property type="match status" value="1"/>
</dbReference>
<dbReference type="SUPFAM" id="SSF52540">
    <property type="entry name" value="P-loop containing nucleoside triphosphate hydrolases"/>
    <property type="match status" value="1"/>
</dbReference>
<dbReference type="Gene3D" id="1.20.1560.10">
    <property type="entry name" value="ABC transporter type 1, transmembrane domain"/>
    <property type="match status" value="1"/>
</dbReference>
<evidence type="ECO:0000256" key="6">
    <source>
        <dbReference type="ARBA" id="ARBA00022989"/>
    </source>
</evidence>
<feature type="transmembrane region" description="Helical" evidence="8">
    <location>
        <begin position="65"/>
        <end position="82"/>
    </location>
</feature>
<evidence type="ECO:0000313" key="10">
    <source>
        <dbReference type="EMBL" id="KAJ2004570.1"/>
    </source>
</evidence>
<evidence type="ECO:0000259" key="9">
    <source>
        <dbReference type="Pfam" id="PF00005"/>
    </source>
</evidence>
<dbReference type="GO" id="GO:0000329">
    <property type="term" value="C:fungal-type vacuole membrane"/>
    <property type="evidence" value="ECO:0007669"/>
    <property type="project" value="UniProtKB-ARBA"/>
</dbReference>
<evidence type="ECO:0000256" key="2">
    <source>
        <dbReference type="ARBA" id="ARBA00022692"/>
    </source>
</evidence>
<evidence type="ECO:0000256" key="8">
    <source>
        <dbReference type="SAM" id="Phobius"/>
    </source>
</evidence>
<dbReference type="InterPro" id="IPR027417">
    <property type="entry name" value="P-loop_NTPase"/>
</dbReference>
<comment type="caution">
    <text evidence="10">The sequence shown here is derived from an EMBL/GenBank/DDBJ whole genome shotgun (WGS) entry which is preliminary data.</text>
</comment>
<feature type="transmembrane region" description="Helical" evidence="8">
    <location>
        <begin position="177"/>
        <end position="196"/>
    </location>
</feature>
<keyword evidence="3" id="KW-0677">Repeat</keyword>
<evidence type="ECO:0000313" key="11">
    <source>
        <dbReference type="Proteomes" id="UP001150907"/>
    </source>
</evidence>